<organism evidence="1 2">
    <name type="scientific">Levilactobacillus koreensis</name>
    <dbReference type="NCBI Taxonomy" id="637971"/>
    <lineage>
        <taxon>Bacteria</taxon>
        <taxon>Bacillati</taxon>
        <taxon>Bacillota</taxon>
        <taxon>Bacilli</taxon>
        <taxon>Lactobacillales</taxon>
        <taxon>Lactobacillaceae</taxon>
        <taxon>Levilactobacillus</taxon>
    </lineage>
</organism>
<reference evidence="1 2" key="1">
    <citation type="submission" date="2015-07" db="EMBL/GenBank/DDBJ databases">
        <title>Lactobacillus korensis/26-25/ whole genome sequencing.</title>
        <authorList>
            <person name="Kim M.K."/>
            <person name="Im W.-T."/>
            <person name="Srinivasan S."/>
            <person name="Lee J.-J."/>
        </authorList>
    </citation>
    <scope>NUCLEOTIDE SEQUENCE [LARGE SCALE GENOMIC DNA]</scope>
    <source>
        <strain evidence="1 2">26-25</strain>
    </source>
</reference>
<keyword evidence="2" id="KW-1185">Reference proteome</keyword>
<protein>
    <submittedName>
        <fullName evidence="1">Uncharacterized protein</fullName>
    </submittedName>
</protein>
<sequence>MDDILKAFAQAVGNAKLDKQAPGLNRLEREGLAISWVEFFDKVPGYWLELSDTDLEFAIGAGILAERTAAQHRSEGDQLSLETVLDKELDVKNGLKQAEVKSKPYSFFLKNVAGSTSIPSQNGSHVATVSDLILNDTSEKYSMLRVVDAYYSKASSTRIGDAFVGVAPFMTYVGKYIVTPQGVPSYAGFFSKIEADSLKTSDVSVVAPLMQQVRDEFSGLRASDVTTLAVVKALDKAYVAYKKNNTAFSEQSKADREMIALEIGVITMVSASICQLVEYISRQGGGVASENASENDGESFSQVMVEMILDDFVRIAAVKESAFEGMY</sequence>
<evidence type="ECO:0000313" key="2">
    <source>
        <dbReference type="Proteomes" id="UP000036000"/>
    </source>
</evidence>
<evidence type="ECO:0000313" key="1">
    <source>
        <dbReference type="EMBL" id="AKP64409.1"/>
    </source>
</evidence>
<name>A0AAC9ERA8_9LACO</name>
<accession>A0AAC9ERA8</accession>
<dbReference type="Proteomes" id="UP000036000">
    <property type="component" value="Chromosome"/>
</dbReference>
<dbReference type="EMBL" id="CP012033">
    <property type="protein sequence ID" value="AKP64409.1"/>
    <property type="molecule type" value="Genomic_DNA"/>
</dbReference>
<dbReference type="RefSeq" id="WP_048733425.1">
    <property type="nucleotide sequence ID" value="NZ_CP012033.1"/>
</dbReference>
<dbReference type="KEGG" id="lko:ABN16_04945"/>
<proteinExistence type="predicted"/>
<dbReference type="AlphaFoldDB" id="A0AAC9ERA8"/>
<gene>
    <name evidence="1" type="ORF">ABN16_04945</name>
</gene>